<gene>
    <name evidence="2" type="ORF">Bca52824_047469</name>
</gene>
<evidence type="ECO:0000256" key="1">
    <source>
        <dbReference type="SAM" id="MobiDB-lite"/>
    </source>
</evidence>
<proteinExistence type="predicted"/>
<dbReference type="EMBL" id="JAAMPC010000010">
    <property type="protein sequence ID" value="KAG2287865.1"/>
    <property type="molecule type" value="Genomic_DNA"/>
</dbReference>
<keyword evidence="3" id="KW-1185">Reference proteome</keyword>
<dbReference type="OrthoDB" id="5970161at2759"/>
<evidence type="ECO:0000313" key="3">
    <source>
        <dbReference type="Proteomes" id="UP000886595"/>
    </source>
</evidence>
<dbReference type="PANTHER" id="PTHR46236:SF2">
    <property type="entry name" value="PHOSPHOLIPASE-LIKE PROTEIN (PEARLI 4) FAMILY PROTEIN"/>
    <property type="match status" value="1"/>
</dbReference>
<comment type="caution">
    <text evidence="2">The sequence shown here is derived from an EMBL/GenBank/DDBJ whole genome shotgun (WGS) entry which is preliminary data.</text>
</comment>
<dbReference type="Proteomes" id="UP000886595">
    <property type="component" value="Unassembled WGS sequence"/>
</dbReference>
<feature type="region of interest" description="Disordered" evidence="1">
    <location>
        <begin position="166"/>
        <end position="202"/>
    </location>
</feature>
<protein>
    <submittedName>
        <fullName evidence="2">Uncharacterized protein</fullName>
    </submittedName>
</protein>
<feature type="compositionally biased region" description="Basic and acidic residues" evidence="1">
    <location>
        <begin position="24"/>
        <end position="50"/>
    </location>
</feature>
<dbReference type="InterPro" id="IPR050804">
    <property type="entry name" value="MCC"/>
</dbReference>
<organism evidence="2 3">
    <name type="scientific">Brassica carinata</name>
    <name type="common">Ethiopian mustard</name>
    <name type="synonym">Abyssinian cabbage</name>
    <dbReference type="NCBI Taxonomy" id="52824"/>
    <lineage>
        <taxon>Eukaryota</taxon>
        <taxon>Viridiplantae</taxon>
        <taxon>Streptophyta</taxon>
        <taxon>Embryophyta</taxon>
        <taxon>Tracheophyta</taxon>
        <taxon>Spermatophyta</taxon>
        <taxon>Magnoliopsida</taxon>
        <taxon>eudicotyledons</taxon>
        <taxon>Gunneridae</taxon>
        <taxon>Pentapetalae</taxon>
        <taxon>rosids</taxon>
        <taxon>malvids</taxon>
        <taxon>Brassicales</taxon>
        <taxon>Brassicaceae</taxon>
        <taxon>Brassiceae</taxon>
        <taxon>Brassica</taxon>
    </lineage>
</organism>
<dbReference type="AlphaFoldDB" id="A0A8X7UPZ8"/>
<reference evidence="2 3" key="1">
    <citation type="submission" date="2020-02" db="EMBL/GenBank/DDBJ databases">
        <authorList>
            <person name="Ma Q."/>
            <person name="Huang Y."/>
            <person name="Song X."/>
            <person name="Pei D."/>
        </authorList>
    </citation>
    <scope>NUCLEOTIDE SEQUENCE [LARGE SCALE GENOMIC DNA]</scope>
    <source>
        <strain evidence="2">Sxm20200214</strain>
        <tissue evidence="2">Leaf</tissue>
    </source>
</reference>
<sequence>MEDRLESEVTTAPIYRRKSPIATRDYKAKEPLQLEKARSPNDSHSYRREGTNLNKKDKKCSSEEEQVNTTFTTPIQRTEIAPKEVQRLHENIMIELPEDTLNYINVLDPVESAARRQRVLEGETCGLMAETAAKLLASALNKDNLAASNQAASNRVNFYEALEANKEPTPTKEVQETAPVQLEPSQSSQPKKGGMPPGKRTTTAKQNVLQGAGSKKRNVQQIQNSPRVNQVMAIFEKYPDMASDFSLKNQQLRNAYMGVLLNVIMTLCQSPDELTMDDLNKADRTVLDLTKAGFKLHWLRQKVDEAFLKKEKKREIRAQIRLLEEKVKKRKLSLKISRNSTTTTHLLKAALNAVHYGHGGLQLIVVSSVMYILITSESGGKTEQFMSMLPINPSASVRCDEVLGFSHLWCPFSHSGDRILPRMSRLAIVRLYNIHPLYRWTDYVSFYSRGIMGLLITTVVIALKDLYAEFVLNDPKKTN</sequence>
<feature type="compositionally biased region" description="Basic and acidic residues" evidence="1">
    <location>
        <begin position="166"/>
        <end position="175"/>
    </location>
</feature>
<accession>A0A8X7UPZ8</accession>
<name>A0A8X7UPZ8_BRACI</name>
<feature type="region of interest" description="Disordered" evidence="1">
    <location>
        <begin position="1"/>
        <end position="70"/>
    </location>
</feature>
<evidence type="ECO:0000313" key="2">
    <source>
        <dbReference type="EMBL" id="KAG2287865.1"/>
    </source>
</evidence>
<dbReference type="PANTHER" id="PTHR46236">
    <property type="entry name" value="TRAF-LIKE SUPERFAMILY PROTEIN"/>
    <property type="match status" value="1"/>
</dbReference>